<dbReference type="Proteomes" id="UP000014521">
    <property type="component" value="Unassembled WGS sequence"/>
</dbReference>
<dbReference type="AlphaFoldDB" id="S4GUF3"/>
<reference evidence="1 2" key="1">
    <citation type="submission" date="2013-06" db="EMBL/GenBank/DDBJ databases">
        <authorList>
            <person name="Weinstock G."/>
            <person name="Sodergren E."/>
            <person name="Lobos E.A."/>
            <person name="Fulton L."/>
            <person name="Fulton R."/>
            <person name="Courtney L."/>
            <person name="Fronick C."/>
            <person name="O'Laughlin M."/>
            <person name="Godfrey J."/>
            <person name="Wilson R.M."/>
            <person name="Miner T."/>
            <person name="Farmer C."/>
            <person name="Delehaunty K."/>
            <person name="Cordes M."/>
            <person name="Minx P."/>
            <person name="Tomlinson C."/>
            <person name="Chen J."/>
            <person name="Wollam A."/>
            <person name="Pepin K.H."/>
            <person name="Bhonagiri V."/>
            <person name="Zhang X."/>
            <person name="Warren W."/>
            <person name="Mitreva M."/>
            <person name="Mardis E.R."/>
            <person name="Wilson R.K."/>
        </authorList>
    </citation>
    <scope>NUCLEOTIDE SEQUENCE [LARGE SCALE GENOMIC DNA]</scope>
    <source>
        <strain evidence="1 2">JCP8108</strain>
    </source>
</reference>
<accession>S4GUF3</accession>
<evidence type="ECO:0000313" key="1">
    <source>
        <dbReference type="EMBL" id="EPI49248.1"/>
    </source>
</evidence>
<comment type="caution">
    <text evidence="1">The sequence shown here is derived from an EMBL/GenBank/DDBJ whole genome shotgun (WGS) entry which is preliminary data.</text>
</comment>
<organism evidence="1 2">
    <name type="scientific">Gardnerella vaginalis JCP8108</name>
    <dbReference type="NCBI Taxonomy" id="1261066"/>
    <lineage>
        <taxon>Bacteria</taxon>
        <taxon>Bacillati</taxon>
        <taxon>Actinomycetota</taxon>
        <taxon>Actinomycetes</taxon>
        <taxon>Bifidobacteriales</taxon>
        <taxon>Bifidobacteriaceae</taxon>
        <taxon>Gardnerella</taxon>
    </lineage>
</organism>
<protein>
    <submittedName>
        <fullName evidence="1">Uncharacterized protein</fullName>
    </submittedName>
</protein>
<dbReference type="EMBL" id="ATJJ01000007">
    <property type="protein sequence ID" value="EPI49248.1"/>
    <property type="molecule type" value="Genomic_DNA"/>
</dbReference>
<sequence length="39" mass="4557">MFCYVRFAGLRISPKCRRNRGRACVESVLAFHFEQALSH</sequence>
<name>S4GUF3_GARVA</name>
<evidence type="ECO:0000313" key="2">
    <source>
        <dbReference type="Proteomes" id="UP000014521"/>
    </source>
</evidence>
<proteinExistence type="predicted"/>
<gene>
    <name evidence="1" type="ORF">HMPREF1581_00237</name>
</gene>
<dbReference type="HOGENOM" id="CLU_3310278_0_0_11"/>